<dbReference type="SUPFAM" id="SSF55424">
    <property type="entry name" value="FAD/NAD-linked reductases, dimerisation (C-terminal) domain"/>
    <property type="match status" value="1"/>
</dbReference>
<dbReference type="InterPro" id="IPR036188">
    <property type="entry name" value="FAD/NAD-bd_sf"/>
</dbReference>
<dbReference type="PANTHER" id="PTHR43429">
    <property type="entry name" value="PYRIDINE NUCLEOTIDE-DISULFIDE OXIDOREDUCTASE DOMAIN-CONTAINING"/>
    <property type="match status" value="1"/>
</dbReference>
<keyword evidence="3" id="KW-0285">Flavoprotein</keyword>
<dbReference type="Gene3D" id="3.40.250.10">
    <property type="entry name" value="Rhodanese-like domain"/>
    <property type="match status" value="1"/>
</dbReference>
<dbReference type="Pfam" id="PF02852">
    <property type="entry name" value="Pyr_redox_dim"/>
    <property type="match status" value="1"/>
</dbReference>
<evidence type="ECO:0000313" key="8">
    <source>
        <dbReference type="EMBL" id="QTA78219.1"/>
    </source>
</evidence>
<dbReference type="InterPro" id="IPR036873">
    <property type="entry name" value="Rhodanese-like_dom_sf"/>
</dbReference>
<accession>A0A975B3Q6</accession>
<comment type="similarity">
    <text evidence="2">Belongs to the class-III pyridine nucleotide-disulfide oxidoreductase family.</text>
</comment>
<gene>
    <name evidence="8" type="ORF">dnl_04360</name>
</gene>
<dbReference type="SMART" id="SM00450">
    <property type="entry name" value="RHOD"/>
    <property type="match status" value="1"/>
</dbReference>
<dbReference type="PANTHER" id="PTHR43429:SF1">
    <property type="entry name" value="NAD(P)H SULFUR OXIDOREDUCTASE (COA-DEPENDENT)"/>
    <property type="match status" value="1"/>
</dbReference>
<protein>
    <submittedName>
        <fullName evidence="8">FAD/NAD(P)-binding domain-containing protein</fullName>
    </submittedName>
</protein>
<dbReference type="Gene3D" id="3.50.50.60">
    <property type="entry name" value="FAD/NAD(P)-binding domain"/>
    <property type="match status" value="2"/>
</dbReference>
<keyword evidence="6" id="KW-0676">Redox-active center</keyword>
<evidence type="ECO:0000313" key="9">
    <source>
        <dbReference type="Proteomes" id="UP000663720"/>
    </source>
</evidence>
<dbReference type="KEGG" id="dli:dnl_04360"/>
<evidence type="ECO:0000256" key="2">
    <source>
        <dbReference type="ARBA" id="ARBA00009130"/>
    </source>
</evidence>
<proteinExistence type="inferred from homology"/>
<dbReference type="SUPFAM" id="SSF51905">
    <property type="entry name" value="FAD/NAD(P)-binding domain"/>
    <property type="match status" value="2"/>
</dbReference>
<dbReference type="Proteomes" id="UP000663720">
    <property type="component" value="Chromosome"/>
</dbReference>
<name>A0A975B3Q6_9BACT</name>
<dbReference type="SUPFAM" id="SSF52821">
    <property type="entry name" value="Rhodanese/Cell cycle control phosphatase"/>
    <property type="match status" value="1"/>
</dbReference>
<dbReference type="EMBL" id="CP061799">
    <property type="protein sequence ID" value="QTA78219.1"/>
    <property type="molecule type" value="Genomic_DNA"/>
</dbReference>
<dbReference type="InterPro" id="IPR023753">
    <property type="entry name" value="FAD/NAD-binding_dom"/>
</dbReference>
<keyword evidence="9" id="KW-1185">Reference proteome</keyword>
<dbReference type="InterPro" id="IPR001763">
    <property type="entry name" value="Rhodanese-like_dom"/>
</dbReference>
<evidence type="ECO:0000256" key="3">
    <source>
        <dbReference type="ARBA" id="ARBA00022630"/>
    </source>
</evidence>
<feature type="domain" description="Rhodanese" evidence="7">
    <location>
        <begin position="480"/>
        <end position="569"/>
    </location>
</feature>
<dbReference type="InterPro" id="IPR004099">
    <property type="entry name" value="Pyr_nucl-diS_OxRdtase_dimer"/>
</dbReference>
<reference evidence="8" key="1">
    <citation type="journal article" date="2021" name="Microb. Physiol.">
        <title>Proteogenomic Insights into the Physiology of Marine, Sulfate-Reducing, Filamentous Desulfonema limicola and Desulfonema magnum.</title>
        <authorList>
            <person name="Schnaars V."/>
            <person name="Wohlbrand L."/>
            <person name="Scheve S."/>
            <person name="Hinrichs C."/>
            <person name="Reinhardt R."/>
            <person name="Rabus R."/>
        </authorList>
    </citation>
    <scope>NUCLEOTIDE SEQUENCE</scope>
    <source>
        <strain evidence="8">5ac10</strain>
    </source>
</reference>
<dbReference type="PRINTS" id="PR00368">
    <property type="entry name" value="FADPNR"/>
</dbReference>
<evidence type="ECO:0000256" key="6">
    <source>
        <dbReference type="ARBA" id="ARBA00023284"/>
    </source>
</evidence>
<dbReference type="PROSITE" id="PS50206">
    <property type="entry name" value="RHODANESE_3"/>
    <property type="match status" value="1"/>
</dbReference>
<evidence type="ECO:0000259" key="7">
    <source>
        <dbReference type="PROSITE" id="PS50206"/>
    </source>
</evidence>
<dbReference type="InterPro" id="IPR016156">
    <property type="entry name" value="FAD/NAD-linked_Rdtase_dimer_sf"/>
</dbReference>
<keyword evidence="4" id="KW-0274">FAD</keyword>
<evidence type="ECO:0000256" key="1">
    <source>
        <dbReference type="ARBA" id="ARBA00001974"/>
    </source>
</evidence>
<dbReference type="InterPro" id="IPR050260">
    <property type="entry name" value="FAD-bd_OxRdtase"/>
</dbReference>
<dbReference type="Pfam" id="PF00581">
    <property type="entry name" value="Rhodanese"/>
    <property type="match status" value="1"/>
</dbReference>
<evidence type="ECO:0000256" key="5">
    <source>
        <dbReference type="ARBA" id="ARBA00023002"/>
    </source>
</evidence>
<sequence>MSSSLRVLIIGGVACGPKTASRLRRLMPDADITMIERDQLVSYGACGLPYYVEGEFININALTHTQVGLPRTPEFFQKTKGFKTLTRTEALSIDRKNKTVRLKNLDTDEETDMAYDKLVIAAGGSAFRPPIPGLDLKNVWFMTHPEHARTLVDEIKDQGFKKAVMVGAGFIGMEITEALTNKGLDVTMVEMFDQVMPGVLDKDIAEYVQLHLDDNEVELALGERVTALNPDESGQKAVSVQTDKQTIDTDCVIIAVGTRPNDSLAREAGLSCMDKGGIIINDYCQTSDPDIYAGGDCAVNRYVSSIAGNPMYVPLGSTANKHGRVIADHIAGMRVPFEGIAGTGIVKCFEFNIGRTGMTEKMAKQMNLDYEVITWGGPDRPHYMKTARYMLIKMLASKRDRKLLGVQAAGMGDVAKRVDAAAAVIFFGGTLDQLAGIDLAYAPPYGPPLDPIAVCAHILSNKMDGISRSLSVEEAKKRMDTTDAVMLDVREPDENKLLTIKCDPDRHFHIPLGELRERIDELPKDKDILSYCKISLRGYEAQLILNQAGFDRVWFIEGGHEAWYYGLNYLGM</sequence>
<dbReference type="GO" id="GO:0016491">
    <property type="term" value="F:oxidoreductase activity"/>
    <property type="evidence" value="ECO:0007669"/>
    <property type="project" value="UniProtKB-KW"/>
</dbReference>
<dbReference type="RefSeq" id="WP_207690107.1">
    <property type="nucleotide sequence ID" value="NZ_CP061799.1"/>
</dbReference>
<comment type="cofactor">
    <cofactor evidence="1">
        <name>FAD</name>
        <dbReference type="ChEBI" id="CHEBI:57692"/>
    </cofactor>
</comment>
<keyword evidence="5" id="KW-0560">Oxidoreductase</keyword>
<evidence type="ECO:0000256" key="4">
    <source>
        <dbReference type="ARBA" id="ARBA00022827"/>
    </source>
</evidence>
<organism evidence="8 9">
    <name type="scientific">Desulfonema limicola</name>
    <dbReference type="NCBI Taxonomy" id="45656"/>
    <lineage>
        <taxon>Bacteria</taxon>
        <taxon>Pseudomonadati</taxon>
        <taxon>Thermodesulfobacteriota</taxon>
        <taxon>Desulfobacteria</taxon>
        <taxon>Desulfobacterales</taxon>
        <taxon>Desulfococcaceae</taxon>
        <taxon>Desulfonema</taxon>
    </lineage>
</organism>
<dbReference type="Pfam" id="PF07992">
    <property type="entry name" value="Pyr_redox_2"/>
    <property type="match status" value="1"/>
</dbReference>
<dbReference type="AlphaFoldDB" id="A0A975B3Q6"/>